<reference evidence="1 2" key="1">
    <citation type="journal article" date="2020" name="ISME J.">
        <title>Uncovering the hidden diversity of litter-decomposition mechanisms in mushroom-forming fungi.</title>
        <authorList>
            <person name="Floudas D."/>
            <person name="Bentzer J."/>
            <person name="Ahren D."/>
            <person name="Johansson T."/>
            <person name="Persson P."/>
            <person name="Tunlid A."/>
        </authorList>
    </citation>
    <scope>NUCLEOTIDE SEQUENCE [LARGE SCALE GENOMIC DNA]</scope>
    <source>
        <strain evidence="1 2">CBS 146.42</strain>
    </source>
</reference>
<evidence type="ECO:0000313" key="2">
    <source>
        <dbReference type="Proteomes" id="UP000559027"/>
    </source>
</evidence>
<evidence type="ECO:0008006" key="3">
    <source>
        <dbReference type="Google" id="ProtNLM"/>
    </source>
</evidence>
<gene>
    <name evidence="1" type="ORF">D9756_005555</name>
</gene>
<comment type="caution">
    <text evidence="1">The sequence shown here is derived from an EMBL/GenBank/DDBJ whole genome shotgun (WGS) entry which is preliminary data.</text>
</comment>
<organism evidence="1 2">
    <name type="scientific">Leucocoprinus leucothites</name>
    <dbReference type="NCBI Taxonomy" id="201217"/>
    <lineage>
        <taxon>Eukaryota</taxon>
        <taxon>Fungi</taxon>
        <taxon>Dikarya</taxon>
        <taxon>Basidiomycota</taxon>
        <taxon>Agaricomycotina</taxon>
        <taxon>Agaricomycetes</taxon>
        <taxon>Agaricomycetidae</taxon>
        <taxon>Agaricales</taxon>
        <taxon>Agaricineae</taxon>
        <taxon>Agaricaceae</taxon>
        <taxon>Leucocoprinus</taxon>
    </lineage>
</organism>
<dbReference type="EMBL" id="JAACJO010000008">
    <property type="protein sequence ID" value="KAF5355111.1"/>
    <property type="molecule type" value="Genomic_DNA"/>
</dbReference>
<sequence length="499" mass="57915">MASDRGMAAAYSPFNTQEDEVAYIHAETRRIEQLITQLHEERAALLRRLNVIQSRTTRIPVETLAFILQHACPAPDFNNRHDFPREVYSSDDDGDSVDIPELKPFQLVLGAVSSHWRQVIHSSPRMWDTLSLHIKPHSARKSAAILRFFLLNSKTVPFVLSLHFPDIMGPNTPFLVHRSVDDLIIANLPRITELYLVHPPRRWHSYTHLLTRLTECSLDLERHETYNPDKMVKLPQDAPLRRFSLQAALWRFDADFQLPWLSITSLTLSAIPPDLSVQAFIQCPNLVEFRCFSFSEFLPPLKPVEITDPLTFNSLEIFEWETAPTPWSRALIRCLHLPVLRKMRWNAFRFNDPNDTHIQAFLHRLPLTLTEVELFPPSHFGYIRDDMNIEHVSLDHCRGQDLLSVLRKLKPRWDGKRVIKPLPRLRRLTIGEGDEELDHLDGSYSIAVWEMLDQRLDPFGFSFCLDMPTVHIEWLPEIRMRLAELSQAGFDVQIIDADS</sequence>
<accession>A0A8H5D9G4</accession>
<protein>
    <recommendedName>
        <fullName evidence="3">F-box domain-containing protein</fullName>
    </recommendedName>
</protein>
<evidence type="ECO:0000313" key="1">
    <source>
        <dbReference type="EMBL" id="KAF5355111.1"/>
    </source>
</evidence>
<keyword evidence="2" id="KW-1185">Reference proteome</keyword>
<dbReference type="Proteomes" id="UP000559027">
    <property type="component" value="Unassembled WGS sequence"/>
</dbReference>
<dbReference type="AlphaFoldDB" id="A0A8H5D9G4"/>
<proteinExistence type="predicted"/>
<name>A0A8H5D9G4_9AGAR</name>
<dbReference type="OrthoDB" id="3365698at2759"/>